<organism evidence="6 7">
    <name type="scientific">Coilia grayii</name>
    <name type="common">Gray's grenadier anchovy</name>
    <dbReference type="NCBI Taxonomy" id="363190"/>
    <lineage>
        <taxon>Eukaryota</taxon>
        <taxon>Metazoa</taxon>
        <taxon>Chordata</taxon>
        <taxon>Craniata</taxon>
        <taxon>Vertebrata</taxon>
        <taxon>Euteleostomi</taxon>
        <taxon>Actinopterygii</taxon>
        <taxon>Neopterygii</taxon>
        <taxon>Teleostei</taxon>
        <taxon>Clupei</taxon>
        <taxon>Clupeiformes</taxon>
        <taxon>Clupeoidei</taxon>
        <taxon>Engraulidae</taxon>
        <taxon>Coilinae</taxon>
        <taxon>Coilia</taxon>
    </lineage>
</organism>
<evidence type="ECO:0000256" key="1">
    <source>
        <dbReference type="ARBA" id="ARBA00004141"/>
    </source>
</evidence>
<dbReference type="Proteomes" id="UP001591681">
    <property type="component" value="Unassembled WGS sequence"/>
</dbReference>
<dbReference type="InterPro" id="IPR038874">
    <property type="entry name" value="TMEM253"/>
</dbReference>
<evidence type="ECO:0000313" key="6">
    <source>
        <dbReference type="EMBL" id="KAL2093760.1"/>
    </source>
</evidence>
<dbReference type="Pfam" id="PF04103">
    <property type="entry name" value="CD20"/>
    <property type="match status" value="1"/>
</dbReference>
<proteinExistence type="predicted"/>
<evidence type="ECO:0000256" key="3">
    <source>
        <dbReference type="ARBA" id="ARBA00022989"/>
    </source>
</evidence>
<dbReference type="PANTHER" id="PTHR37359:SF1">
    <property type="entry name" value="TRANSMEMBRANE PROTEIN 253"/>
    <property type="match status" value="1"/>
</dbReference>
<accession>A0ABD1K3Q6</accession>
<feature type="transmembrane region" description="Helical" evidence="5">
    <location>
        <begin position="156"/>
        <end position="179"/>
    </location>
</feature>
<sequence>MTQNMFQEGLYQVFFKEKPRPRPRARPLLASSNQTEIKELRLARWFGAVVNTRLILTGVVQLLSSVACILSTASYSCLLFSCSVTMTTPLWASLFYILSGGLTIALQRKPTKIKVIVLMAFTVICLLLGIVALFTFTLKPTDSHHPPGNIQQRAGLYVLKGSSVFFMVLCVVASLNTLFLTWRGLQCYSTPYRQDYTSVLQESDDPADPLLDRDEFSL</sequence>
<evidence type="ECO:0000256" key="2">
    <source>
        <dbReference type="ARBA" id="ARBA00022692"/>
    </source>
</evidence>
<gene>
    <name evidence="6" type="ORF">ACEWY4_011072</name>
</gene>
<dbReference type="EMBL" id="JBHFQA010000009">
    <property type="protein sequence ID" value="KAL2093760.1"/>
    <property type="molecule type" value="Genomic_DNA"/>
</dbReference>
<keyword evidence="4 5" id="KW-0472">Membrane</keyword>
<name>A0ABD1K3Q6_9TELE</name>
<dbReference type="InterPro" id="IPR007237">
    <property type="entry name" value="CD20-like"/>
</dbReference>
<keyword evidence="2 5" id="KW-0812">Transmembrane</keyword>
<evidence type="ECO:0000256" key="4">
    <source>
        <dbReference type="ARBA" id="ARBA00023136"/>
    </source>
</evidence>
<comment type="caution">
    <text evidence="6">The sequence shown here is derived from an EMBL/GenBank/DDBJ whole genome shotgun (WGS) entry which is preliminary data.</text>
</comment>
<dbReference type="GO" id="GO:0016020">
    <property type="term" value="C:membrane"/>
    <property type="evidence" value="ECO:0007669"/>
    <property type="project" value="UniProtKB-SubCell"/>
</dbReference>
<keyword evidence="3 5" id="KW-1133">Transmembrane helix</keyword>
<dbReference type="AlphaFoldDB" id="A0ABD1K3Q6"/>
<reference evidence="6 7" key="1">
    <citation type="submission" date="2024-09" db="EMBL/GenBank/DDBJ databases">
        <title>A chromosome-level genome assembly of Gray's grenadier anchovy, Coilia grayii.</title>
        <authorList>
            <person name="Fu Z."/>
        </authorList>
    </citation>
    <scope>NUCLEOTIDE SEQUENCE [LARGE SCALE GENOMIC DNA]</scope>
    <source>
        <strain evidence="6">G4</strain>
        <tissue evidence="6">Muscle</tissue>
    </source>
</reference>
<evidence type="ECO:0000313" key="7">
    <source>
        <dbReference type="Proteomes" id="UP001591681"/>
    </source>
</evidence>
<feature type="transmembrane region" description="Helical" evidence="5">
    <location>
        <begin position="54"/>
        <end position="76"/>
    </location>
</feature>
<comment type="subcellular location">
    <subcellularLocation>
        <location evidence="1">Membrane</location>
        <topology evidence="1">Multi-pass membrane protein</topology>
    </subcellularLocation>
</comment>
<protein>
    <submittedName>
        <fullName evidence="6">Uncharacterized protein</fullName>
    </submittedName>
</protein>
<feature type="transmembrane region" description="Helical" evidence="5">
    <location>
        <begin position="88"/>
        <end position="106"/>
    </location>
</feature>
<dbReference type="PANTHER" id="PTHR37359">
    <property type="entry name" value="TRANSMEMBRANE PROTEIN 253"/>
    <property type="match status" value="1"/>
</dbReference>
<evidence type="ECO:0000256" key="5">
    <source>
        <dbReference type="SAM" id="Phobius"/>
    </source>
</evidence>
<feature type="transmembrane region" description="Helical" evidence="5">
    <location>
        <begin position="115"/>
        <end position="136"/>
    </location>
</feature>
<keyword evidence="7" id="KW-1185">Reference proteome</keyword>